<dbReference type="PANTHER" id="PTHR46278:SF2">
    <property type="entry name" value="ASPARTATE-SEMIALDEHYDE DEHYDROGENASE"/>
    <property type="match status" value="1"/>
</dbReference>
<dbReference type="Proteomes" id="UP001206925">
    <property type="component" value="Unassembled WGS sequence"/>
</dbReference>
<dbReference type="EMBL" id="JAMZMK010006482">
    <property type="protein sequence ID" value="KAI7748698.1"/>
    <property type="molecule type" value="Genomic_DNA"/>
</dbReference>
<comment type="caution">
    <text evidence="1">The sequence shown here is derived from an EMBL/GenBank/DDBJ whole genome shotgun (WGS) entry which is preliminary data.</text>
</comment>
<name>A0AAD5CUS7_AMBAR</name>
<evidence type="ECO:0000313" key="2">
    <source>
        <dbReference type="Proteomes" id="UP001206925"/>
    </source>
</evidence>
<gene>
    <name evidence="1" type="ORF">M8C21_004755</name>
</gene>
<sequence length="122" mass="13833">MTEKGTEDAGSDVTLERRKRYDFKLQTECERKGEVSEYTTAFITPPPLYHHHPHTTTNDKDVKVTAACIRVPVMRAHAESVNLQLASPLDEGPSETPYEGGVFYLDFSVPETLYSLLRFIQD</sequence>
<dbReference type="PANTHER" id="PTHR46278">
    <property type="entry name" value="DEHYDROGENASE, PUTATIVE-RELATED"/>
    <property type="match status" value="1"/>
</dbReference>
<reference evidence="1" key="1">
    <citation type="submission" date="2022-06" db="EMBL/GenBank/DDBJ databases">
        <title>Uncovering the hologenomic basis of an extraordinary plant invasion.</title>
        <authorList>
            <person name="Bieker V.C."/>
            <person name="Martin M.D."/>
            <person name="Gilbert T."/>
            <person name="Hodgins K."/>
            <person name="Battlay P."/>
            <person name="Petersen B."/>
            <person name="Wilson J."/>
        </authorList>
    </citation>
    <scope>NUCLEOTIDE SEQUENCE</scope>
    <source>
        <strain evidence="1">AA19_3_7</strain>
        <tissue evidence="1">Leaf</tissue>
    </source>
</reference>
<protein>
    <submittedName>
        <fullName evidence="1">Uncharacterized protein</fullName>
    </submittedName>
</protein>
<accession>A0AAD5CUS7</accession>
<organism evidence="1 2">
    <name type="scientific">Ambrosia artemisiifolia</name>
    <name type="common">Common ragweed</name>
    <dbReference type="NCBI Taxonomy" id="4212"/>
    <lineage>
        <taxon>Eukaryota</taxon>
        <taxon>Viridiplantae</taxon>
        <taxon>Streptophyta</taxon>
        <taxon>Embryophyta</taxon>
        <taxon>Tracheophyta</taxon>
        <taxon>Spermatophyta</taxon>
        <taxon>Magnoliopsida</taxon>
        <taxon>eudicotyledons</taxon>
        <taxon>Gunneridae</taxon>
        <taxon>Pentapetalae</taxon>
        <taxon>asterids</taxon>
        <taxon>campanulids</taxon>
        <taxon>Asterales</taxon>
        <taxon>Asteraceae</taxon>
        <taxon>Asteroideae</taxon>
        <taxon>Heliantheae alliance</taxon>
        <taxon>Heliantheae</taxon>
        <taxon>Ambrosia</taxon>
    </lineage>
</organism>
<dbReference type="AlphaFoldDB" id="A0AAD5CUS7"/>
<evidence type="ECO:0000313" key="1">
    <source>
        <dbReference type="EMBL" id="KAI7748698.1"/>
    </source>
</evidence>
<proteinExistence type="predicted"/>
<dbReference type="Gene3D" id="3.30.360.10">
    <property type="entry name" value="Dihydrodipicolinate Reductase, domain 2"/>
    <property type="match status" value="1"/>
</dbReference>
<dbReference type="SUPFAM" id="SSF55347">
    <property type="entry name" value="Glyceraldehyde-3-phosphate dehydrogenase-like, C-terminal domain"/>
    <property type="match status" value="1"/>
</dbReference>
<keyword evidence="2" id="KW-1185">Reference proteome</keyword>